<feature type="domain" description="DCUN1" evidence="1">
    <location>
        <begin position="50"/>
        <end position="165"/>
    </location>
</feature>
<dbReference type="InParanoid" id="A0A165PNK2"/>
<gene>
    <name evidence="2" type="ORF">NEOLEDRAFT_761209</name>
</gene>
<dbReference type="OrthoDB" id="27198at2759"/>
<organism evidence="2 3">
    <name type="scientific">Neolentinus lepideus HHB14362 ss-1</name>
    <dbReference type="NCBI Taxonomy" id="1314782"/>
    <lineage>
        <taxon>Eukaryota</taxon>
        <taxon>Fungi</taxon>
        <taxon>Dikarya</taxon>
        <taxon>Basidiomycota</taxon>
        <taxon>Agaricomycotina</taxon>
        <taxon>Agaricomycetes</taxon>
        <taxon>Gloeophyllales</taxon>
        <taxon>Gloeophyllaceae</taxon>
        <taxon>Neolentinus</taxon>
    </lineage>
</organism>
<evidence type="ECO:0000313" key="3">
    <source>
        <dbReference type="Proteomes" id="UP000076761"/>
    </source>
</evidence>
<reference evidence="2 3" key="1">
    <citation type="journal article" date="2016" name="Mol. Biol. Evol.">
        <title>Comparative Genomics of Early-Diverging Mushroom-Forming Fungi Provides Insights into the Origins of Lignocellulose Decay Capabilities.</title>
        <authorList>
            <person name="Nagy L.G."/>
            <person name="Riley R."/>
            <person name="Tritt A."/>
            <person name="Adam C."/>
            <person name="Daum C."/>
            <person name="Floudas D."/>
            <person name="Sun H."/>
            <person name="Yadav J.S."/>
            <person name="Pangilinan J."/>
            <person name="Larsson K.H."/>
            <person name="Matsuura K."/>
            <person name="Barry K."/>
            <person name="Labutti K."/>
            <person name="Kuo R."/>
            <person name="Ohm R.A."/>
            <person name="Bhattacharya S.S."/>
            <person name="Shirouzu T."/>
            <person name="Yoshinaga Y."/>
            <person name="Martin F.M."/>
            <person name="Grigoriev I.V."/>
            <person name="Hibbett D.S."/>
        </authorList>
    </citation>
    <scope>NUCLEOTIDE SEQUENCE [LARGE SCALE GENOMIC DNA]</scope>
    <source>
        <strain evidence="2 3">HHB14362 ss-1</strain>
    </source>
</reference>
<name>A0A165PNK2_9AGAM</name>
<accession>A0A165PNK2</accession>
<sequence>MEEKISQFVAITGASSRDAKRLIEQYKHVEVAINAYYNESSSRTSSQSGASTSKLNGLFDQYKDPDGDSITVDGTIKLCQDLSVDPEDVVLLAVAYELKSPRVGEWNRLLYYGCGINLDRTLTTSSKYILIHSTLRGQKAQEFSASRPLRRSGVCYSRMAFKAAR</sequence>
<evidence type="ECO:0000313" key="2">
    <source>
        <dbReference type="EMBL" id="KZT21290.1"/>
    </source>
</evidence>
<dbReference type="AlphaFoldDB" id="A0A165PNK2"/>
<dbReference type="Pfam" id="PF14555">
    <property type="entry name" value="UBA_4"/>
    <property type="match status" value="1"/>
</dbReference>
<dbReference type="STRING" id="1314782.A0A165PNK2"/>
<dbReference type="PROSITE" id="PS51229">
    <property type="entry name" value="DCUN1"/>
    <property type="match status" value="1"/>
</dbReference>
<dbReference type="Gene3D" id="1.10.238.10">
    <property type="entry name" value="EF-hand"/>
    <property type="match status" value="1"/>
</dbReference>
<dbReference type="InterPro" id="IPR005176">
    <property type="entry name" value="PONY_dom"/>
</dbReference>
<dbReference type="Proteomes" id="UP000076761">
    <property type="component" value="Unassembled WGS sequence"/>
</dbReference>
<protein>
    <recommendedName>
        <fullName evidence="1">DCUN1 domain-containing protein</fullName>
    </recommendedName>
</protein>
<proteinExistence type="predicted"/>
<keyword evidence="3" id="KW-1185">Reference proteome</keyword>
<evidence type="ECO:0000259" key="1">
    <source>
        <dbReference type="PROSITE" id="PS51229"/>
    </source>
</evidence>
<dbReference type="EMBL" id="KV425608">
    <property type="protein sequence ID" value="KZT21290.1"/>
    <property type="molecule type" value="Genomic_DNA"/>
</dbReference>